<dbReference type="InterPro" id="IPR050874">
    <property type="entry name" value="Diverse_PLD-related"/>
</dbReference>
<dbReference type="InterPro" id="IPR001736">
    <property type="entry name" value="PLipase_D/transphosphatidylase"/>
</dbReference>
<organism evidence="3 4">
    <name type="scientific">Pseudolycoriella hygida</name>
    <dbReference type="NCBI Taxonomy" id="35572"/>
    <lineage>
        <taxon>Eukaryota</taxon>
        <taxon>Metazoa</taxon>
        <taxon>Ecdysozoa</taxon>
        <taxon>Arthropoda</taxon>
        <taxon>Hexapoda</taxon>
        <taxon>Insecta</taxon>
        <taxon>Pterygota</taxon>
        <taxon>Neoptera</taxon>
        <taxon>Endopterygota</taxon>
        <taxon>Diptera</taxon>
        <taxon>Nematocera</taxon>
        <taxon>Sciaroidea</taxon>
        <taxon>Sciaridae</taxon>
        <taxon>Pseudolycoriella</taxon>
    </lineage>
</organism>
<name>A0A9Q0MU00_9DIPT</name>
<evidence type="ECO:0000259" key="2">
    <source>
        <dbReference type="PROSITE" id="PS50035"/>
    </source>
</evidence>
<dbReference type="PROSITE" id="PS50035">
    <property type="entry name" value="PLD"/>
    <property type="match status" value="2"/>
</dbReference>
<sequence length="566" mass="64220">YGNNSSNIQYNHFAGHCSSSNADASDRTHTRYSSSRTASFREQSEVLIPSTNVVGSATKNLFNHYRHRLSTVLENSTPAGDDDFELWDQNQMLRSEQQNVYNSSRWGHGSWCKPSCIPITVILTLIVLVVLLPLLEHNNDKNSLNAKGNSTPYVCSDTCRIKLVESIPEGLVYPPDSPTFPDTFNAWSELLSLANSTLDIASFYWTLRSADVYNHSSSWQGEKIFQMILNAGVQQGLKIRVAQSAPTQQQPNLDTELLIKRNAAVVRSVNFPRLLGGGVLHTKLWIVDGMHMYIGSANMDWRSLTQVKELGVLLTNCSCLVSDVAKIFEVYWMMGKEDSRIPPAWPINLSTKYNITTPLKIAFDDDIVFNTYLSNSPPKMSTRYRVDDIDAIVNIIQNAEKFIHISVMDYFPLTIYTPKLRYWPVIDNALRVAAIENRVSIKLLISWWNHSRPAEDFFLRSLEDLSDAYNGVDIQVKRFIVPSSEDQAKIPFGRVNHNKYMVTERTAYIGTSNWSGDYFINTAGIGLILQDSKHERNESVSTIRGDLANVFERDWNSMYAVELRRN</sequence>
<accession>A0A9Q0MU00</accession>
<dbReference type="EMBL" id="WJQU01000003">
    <property type="protein sequence ID" value="KAJ6637074.1"/>
    <property type="molecule type" value="Genomic_DNA"/>
</dbReference>
<evidence type="ECO:0000313" key="3">
    <source>
        <dbReference type="EMBL" id="KAJ6637074.1"/>
    </source>
</evidence>
<dbReference type="AlphaFoldDB" id="A0A9Q0MU00"/>
<feature type="domain" description="PLD phosphodiesterase" evidence="2">
    <location>
        <begin position="492"/>
        <end position="518"/>
    </location>
</feature>
<protein>
    <submittedName>
        <fullName evidence="3">5'-3' exonuclease PLD3</fullName>
    </submittedName>
</protein>
<dbReference type="Proteomes" id="UP001151699">
    <property type="component" value="Chromosome X"/>
</dbReference>
<dbReference type="GO" id="GO:0004527">
    <property type="term" value="F:exonuclease activity"/>
    <property type="evidence" value="ECO:0007669"/>
    <property type="project" value="UniProtKB-KW"/>
</dbReference>
<comment type="similarity">
    <text evidence="1">Belongs to the phospholipase D family.</text>
</comment>
<feature type="non-terminal residue" evidence="3">
    <location>
        <position position="1"/>
    </location>
</feature>
<dbReference type="SMART" id="SM00155">
    <property type="entry name" value="PLDc"/>
    <property type="match status" value="2"/>
</dbReference>
<dbReference type="Gene3D" id="3.30.870.10">
    <property type="entry name" value="Endonuclease Chain A"/>
    <property type="match status" value="2"/>
</dbReference>
<dbReference type="CDD" id="cd09106">
    <property type="entry name" value="PLDc_vPLD3_4_5_like_1"/>
    <property type="match status" value="1"/>
</dbReference>
<dbReference type="OrthoDB" id="1923775at2759"/>
<dbReference type="PANTHER" id="PTHR10185">
    <property type="entry name" value="PHOSPHOLIPASE D - RELATED"/>
    <property type="match status" value="1"/>
</dbReference>
<proteinExistence type="inferred from homology"/>
<dbReference type="CDD" id="cd09107">
    <property type="entry name" value="PLDc_vPLD3_4_5_like_2"/>
    <property type="match status" value="1"/>
</dbReference>
<keyword evidence="3" id="KW-0540">Nuclease</keyword>
<keyword evidence="4" id="KW-1185">Reference proteome</keyword>
<evidence type="ECO:0000313" key="4">
    <source>
        <dbReference type="Proteomes" id="UP001151699"/>
    </source>
</evidence>
<keyword evidence="3" id="KW-0269">Exonuclease</keyword>
<comment type="caution">
    <text evidence="3">The sequence shown here is derived from an EMBL/GenBank/DDBJ whole genome shotgun (WGS) entry which is preliminary data.</text>
</comment>
<evidence type="ECO:0000256" key="1">
    <source>
        <dbReference type="ARBA" id="ARBA00008664"/>
    </source>
</evidence>
<dbReference type="Pfam" id="PF13918">
    <property type="entry name" value="PLDc_3"/>
    <property type="match status" value="1"/>
</dbReference>
<gene>
    <name evidence="3" type="primary">pld3</name>
    <name evidence="3" type="ORF">Bhyg_09800</name>
</gene>
<keyword evidence="3" id="KW-0378">Hydrolase</keyword>
<dbReference type="InterPro" id="IPR032803">
    <property type="entry name" value="PLDc_3"/>
</dbReference>
<dbReference type="PANTHER" id="PTHR10185:SF17">
    <property type="entry name" value="GM01519P-RELATED"/>
    <property type="match status" value="1"/>
</dbReference>
<dbReference type="SUPFAM" id="SSF56024">
    <property type="entry name" value="Phospholipase D/nuclease"/>
    <property type="match status" value="2"/>
</dbReference>
<feature type="domain" description="PLD phosphodiesterase" evidence="2">
    <location>
        <begin position="276"/>
        <end position="303"/>
    </location>
</feature>
<reference evidence="3" key="1">
    <citation type="submission" date="2022-07" db="EMBL/GenBank/DDBJ databases">
        <authorList>
            <person name="Trinca V."/>
            <person name="Uliana J.V.C."/>
            <person name="Torres T.T."/>
            <person name="Ward R.J."/>
            <person name="Monesi N."/>
        </authorList>
    </citation>
    <scope>NUCLEOTIDE SEQUENCE</scope>
    <source>
        <strain evidence="3">HSMRA1968</strain>
        <tissue evidence="3">Whole embryos</tissue>
    </source>
</reference>